<feature type="transmembrane region" description="Helical" evidence="7">
    <location>
        <begin position="21"/>
        <end position="40"/>
    </location>
</feature>
<keyword evidence="1 7" id="KW-1003">Cell membrane</keyword>
<comment type="caution">
    <text evidence="8">The sequence shown here is derived from an EMBL/GenBank/DDBJ whole genome shotgun (WGS) entry which is preliminary data.</text>
</comment>
<evidence type="ECO:0000313" key="8">
    <source>
        <dbReference type="EMBL" id="KKS80323.1"/>
    </source>
</evidence>
<evidence type="ECO:0000256" key="4">
    <source>
        <dbReference type="ARBA" id="ARBA00023136"/>
    </source>
</evidence>
<name>A0A0G1F0G1_9BACT</name>
<evidence type="ECO:0000256" key="7">
    <source>
        <dbReference type="HAMAP-Rule" id="MF_02065"/>
    </source>
</evidence>
<sequence length="354" mass="40354">MAKIPILTEEELQVFLKREKLGLSLILLACVLPLLFWMGLITRKFYEVFEVPGVKVVVEKQRGFLEISNILKEKGVLANSGIFKIYVFFTGRASSLRSGTYDFSGKYSVVSLVNELTRGPEDISVVIPEGFTVFEIDKRLSEFNLIKPGSLIELAQKPEGFEFDFLPQDNISSLEGFLFPDTYKFSQNTNARLAINKMLENFREKVYQKLDQEITSSPKSLADLITLASVVEKEVPEKEDRKIVSGIIWQRLEKNMLLQVDATIVYAWKLLNPDWKPEDHALTAADLKIKSLYNTYLYRGLPQGPISNPGWEAIDAVLNPTETDYLFYLSTREGKTIFSRTAEEHAAAVRKYLR</sequence>
<gene>
    <name evidence="7" type="primary">mltG</name>
    <name evidence="8" type="ORF">UV56_C0021G0006</name>
</gene>
<keyword evidence="6 7" id="KW-0961">Cell wall biogenesis/degradation</keyword>
<keyword evidence="5 7" id="KW-0456">Lyase</keyword>
<evidence type="ECO:0000256" key="2">
    <source>
        <dbReference type="ARBA" id="ARBA00022692"/>
    </source>
</evidence>
<reference evidence="8 9" key="1">
    <citation type="journal article" date="2015" name="Nature">
        <title>rRNA introns, odd ribosomes, and small enigmatic genomes across a large radiation of phyla.</title>
        <authorList>
            <person name="Brown C.T."/>
            <person name="Hug L.A."/>
            <person name="Thomas B.C."/>
            <person name="Sharon I."/>
            <person name="Castelle C.J."/>
            <person name="Singh A."/>
            <person name="Wilkins M.J."/>
            <person name="Williams K.H."/>
            <person name="Banfield J.F."/>
        </authorList>
    </citation>
    <scope>NUCLEOTIDE SEQUENCE [LARGE SCALE GENOMIC DNA]</scope>
</reference>
<keyword evidence="4 7" id="KW-0472">Membrane</keyword>
<comment type="similarity">
    <text evidence="7">Belongs to the transglycosylase MltG family.</text>
</comment>
<evidence type="ECO:0000256" key="6">
    <source>
        <dbReference type="ARBA" id="ARBA00023316"/>
    </source>
</evidence>
<evidence type="ECO:0000256" key="5">
    <source>
        <dbReference type="ARBA" id="ARBA00023239"/>
    </source>
</evidence>
<dbReference type="PATRIC" id="fig|1618585.3.peg.262"/>
<dbReference type="Gene3D" id="3.30.160.60">
    <property type="entry name" value="Classic Zinc Finger"/>
    <property type="match status" value="1"/>
</dbReference>
<accession>A0A0G1F0G1</accession>
<dbReference type="InterPro" id="IPR003770">
    <property type="entry name" value="MLTG-like"/>
</dbReference>
<dbReference type="Gene3D" id="3.30.1490.480">
    <property type="entry name" value="Endolytic murein transglycosylase"/>
    <property type="match status" value="1"/>
</dbReference>
<dbReference type="EC" id="4.2.2.29" evidence="7"/>
<evidence type="ECO:0000256" key="3">
    <source>
        <dbReference type="ARBA" id="ARBA00022989"/>
    </source>
</evidence>
<feature type="site" description="Important for catalytic activity" evidence="7">
    <location>
        <position position="234"/>
    </location>
</feature>
<evidence type="ECO:0000256" key="1">
    <source>
        <dbReference type="ARBA" id="ARBA00022475"/>
    </source>
</evidence>
<dbReference type="GO" id="GO:0071555">
    <property type="term" value="P:cell wall organization"/>
    <property type="evidence" value="ECO:0007669"/>
    <property type="project" value="UniProtKB-KW"/>
</dbReference>
<dbReference type="PANTHER" id="PTHR30518">
    <property type="entry name" value="ENDOLYTIC MUREIN TRANSGLYCOSYLASE"/>
    <property type="match status" value="1"/>
</dbReference>
<protein>
    <recommendedName>
        <fullName evidence="7">Endolytic murein transglycosylase</fullName>
        <ecNumber evidence="7">4.2.2.29</ecNumber>
    </recommendedName>
    <alternativeName>
        <fullName evidence="7">Peptidoglycan lytic transglycosylase</fullName>
    </alternativeName>
    <alternativeName>
        <fullName evidence="7">Peptidoglycan polymerization terminase</fullName>
    </alternativeName>
</protein>
<comment type="subcellular location">
    <subcellularLocation>
        <location evidence="7">Cell membrane</location>
        <topology evidence="7">Single-pass membrane protein</topology>
    </subcellularLocation>
</comment>
<dbReference type="AlphaFoldDB" id="A0A0G1F0G1"/>
<dbReference type="EMBL" id="LCEY01000021">
    <property type="protein sequence ID" value="KKS80323.1"/>
    <property type="molecule type" value="Genomic_DNA"/>
</dbReference>
<dbReference type="GO" id="GO:0008932">
    <property type="term" value="F:lytic endotransglycosylase activity"/>
    <property type="evidence" value="ECO:0007669"/>
    <property type="project" value="UniProtKB-UniRule"/>
</dbReference>
<comment type="catalytic activity">
    <reaction evidence="7">
        <text>a peptidoglycan chain = a peptidoglycan chain with N-acetyl-1,6-anhydromuramyl-[peptide] at the reducing end + a peptidoglycan chain with N-acetylglucosamine at the non-reducing end.</text>
        <dbReference type="EC" id="4.2.2.29"/>
    </reaction>
</comment>
<dbReference type="CDD" id="cd08010">
    <property type="entry name" value="MltG_like"/>
    <property type="match status" value="1"/>
</dbReference>
<dbReference type="PANTHER" id="PTHR30518:SF2">
    <property type="entry name" value="ENDOLYTIC MUREIN TRANSGLYCOSYLASE"/>
    <property type="match status" value="1"/>
</dbReference>
<dbReference type="GO" id="GO:0005886">
    <property type="term" value="C:plasma membrane"/>
    <property type="evidence" value="ECO:0007669"/>
    <property type="project" value="UniProtKB-SubCell"/>
</dbReference>
<proteinExistence type="inferred from homology"/>
<dbReference type="Pfam" id="PF02618">
    <property type="entry name" value="YceG"/>
    <property type="match status" value="1"/>
</dbReference>
<keyword evidence="3 7" id="KW-1133">Transmembrane helix</keyword>
<keyword evidence="2 7" id="KW-0812">Transmembrane</keyword>
<dbReference type="NCBIfam" id="TIGR00247">
    <property type="entry name" value="endolytic transglycosylase MltG"/>
    <property type="match status" value="1"/>
</dbReference>
<comment type="function">
    <text evidence="7">Functions as a peptidoglycan terminase that cleaves nascent peptidoglycan strands endolytically to terminate their elongation.</text>
</comment>
<dbReference type="HAMAP" id="MF_02065">
    <property type="entry name" value="MltG"/>
    <property type="match status" value="1"/>
</dbReference>
<dbReference type="GO" id="GO:0009252">
    <property type="term" value="P:peptidoglycan biosynthetic process"/>
    <property type="evidence" value="ECO:0007669"/>
    <property type="project" value="UniProtKB-UniRule"/>
</dbReference>
<dbReference type="Proteomes" id="UP000034611">
    <property type="component" value="Unassembled WGS sequence"/>
</dbReference>
<evidence type="ECO:0000313" key="9">
    <source>
        <dbReference type="Proteomes" id="UP000034611"/>
    </source>
</evidence>
<organism evidence="8 9">
    <name type="scientific">Candidatus Woesebacteria bacterium GW2011_GWC1_43_10b</name>
    <dbReference type="NCBI Taxonomy" id="1618585"/>
    <lineage>
        <taxon>Bacteria</taxon>
        <taxon>Candidatus Woeseibacteriota</taxon>
    </lineage>
</organism>